<organism evidence="1 2">
    <name type="scientific">Cryomyces antarcticus</name>
    <dbReference type="NCBI Taxonomy" id="329879"/>
    <lineage>
        <taxon>Eukaryota</taxon>
        <taxon>Fungi</taxon>
        <taxon>Dikarya</taxon>
        <taxon>Ascomycota</taxon>
        <taxon>Pezizomycotina</taxon>
        <taxon>Dothideomycetes</taxon>
        <taxon>Dothideomycetes incertae sedis</taxon>
        <taxon>Cryomyces</taxon>
    </lineage>
</organism>
<reference evidence="1 2" key="1">
    <citation type="submission" date="2023-08" db="EMBL/GenBank/DDBJ databases">
        <title>Black Yeasts Isolated from many extreme environments.</title>
        <authorList>
            <person name="Coleine C."/>
            <person name="Stajich J.E."/>
            <person name="Selbmann L."/>
        </authorList>
    </citation>
    <scope>NUCLEOTIDE SEQUENCE [LARGE SCALE GENOMIC DNA]</scope>
    <source>
        <strain evidence="1 2">CCFEE 536</strain>
    </source>
</reference>
<dbReference type="SUPFAM" id="SSF54427">
    <property type="entry name" value="NTF2-like"/>
    <property type="match status" value="1"/>
</dbReference>
<dbReference type="InterPro" id="IPR032710">
    <property type="entry name" value="NTF2-like_dom_sf"/>
</dbReference>
<name>A0ABR0KRR2_9PEZI</name>
<proteinExistence type="predicted"/>
<comment type="caution">
    <text evidence="1">The sequence shown here is derived from an EMBL/GenBank/DDBJ whole genome shotgun (WGS) entry which is preliminary data.</text>
</comment>
<keyword evidence="2" id="KW-1185">Reference proteome</keyword>
<accession>A0ABR0KRR2</accession>
<dbReference type="Gene3D" id="3.10.450.50">
    <property type="match status" value="1"/>
</dbReference>
<evidence type="ECO:0000313" key="1">
    <source>
        <dbReference type="EMBL" id="KAK5120610.1"/>
    </source>
</evidence>
<gene>
    <name evidence="1" type="ORF">LTR16_004536</name>
</gene>
<dbReference type="EMBL" id="JAVRRA010025230">
    <property type="protein sequence ID" value="KAK5120610.1"/>
    <property type="molecule type" value="Genomic_DNA"/>
</dbReference>
<sequence>MSSYAFDLPSGVQFDAALKEFFEEFYAISDTPDAHERYAQSFTKDAKVIMASKHVRGYDEILALRQGMWEKVASRKHKPLKVFPYGSSADEVMLFGTVDYGLKDGRNASVDWAGRAHLVKVDGKVKMDFYQVYLVCDASSNPIRLRPDVSV</sequence>
<protein>
    <recommendedName>
        <fullName evidence="3">SnoaL-like domain-containing protein</fullName>
    </recommendedName>
</protein>
<dbReference type="Proteomes" id="UP001357485">
    <property type="component" value="Unassembled WGS sequence"/>
</dbReference>
<evidence type="ECO:0000313" key="2">
    <source>
        <dbReference type="Proteomes" id="UP001357485"/>
    </source>
</evidence>
<dbReference type="PANTHER" id="PTHR39401:SF1">
    <property type="entry name" value="SNOAL-LIKE DOMAIN-CONTAINING PROTEIN"/>
    <property type="match status" value="1"/>
</dbReference>
<evidence type="ECO:0008006" key="3">
    <source>
        <dbReference type="Google" id="ProtNLM"/>
    </source>
</evidence>
<dbReference type="PANTHER" id="PTHR39401">
    <property type="entry name" value="SNOAL-LIKE DOMAIN-CONTAINING PROTEIN"/>
    <property type="match status" value="1"/>
</dbReference>